<dbReference type="EMBL" id="CM004472">
    <property type="protein sequence ID" value="OCT83871.1"/>
    <property type="molecule type" value="Genomic_DNA"/>
</dbReference>
<organism evidence="2 3">
    <name type="scientific">Xenopus laevis</name>
    <name type="common">African clawed frog</name>
    <dbReference type="NCBI Taxonomy" id="8355"/>
    <lineage>
        <taxon>Eukaryota</taxon>
        <taxon>Metazoa</taxon>
        <taxon>Chordata</taxon>
        <taxon>Craniata</taxon>
        <taxon>Vertebrata</taxon>
        <taxon>Euteleostomi</taxon>
        <taxon>Amphibia</taxon>
        <taxon>Batrachia</taxon>
        <taxon>Anura</taxon>
        <taxon>Pipoidea</taxon>
        <taxon>Pipidae</taxon>
        <taxon>Xenopodinae</taxon>
        <taxon>Xenopus</taxon>
        <taxon>Xenopus</taxon>
    </lineage>
</organism>
<protein>
    <submittedName>
        <fullName evidence="2">Uncharacterized protein</fullName>
    </submittedName>
</protein>
<name>A0A974D3Y9_XENLA</name>
<keyword evidence="1" id="KW-1133">Transmembrane helix</keyword>
<keyword evidence="1" id="KW-0472">Membrane</keyword>
<dbReference type="Proteomes" id="UP000694892">
    <property type="component" value="Chromosome 4L"/>
</dbReference>
<gene>
    <name evidence="2" type="ORF">XELAEV_18022010mg</name>
</gene>
<feature type="transmembrane region" description="Helical" evidence="1">
    <location>
        <begin position="33"/>
        <end position="54"/>
    </location>
</feature>
<evidence type="ECO:0000313" key="2">
    <source>
        <dbReference type="EMBL" id="OCT83871.1"/>
    </source>
</evidence>
<evidence type="ECO:0000256" key="1">
    <source>
        <dbReference type="SAM" id="Phobius"/>
    </source>
</evidence>
<proteinExistence type="predicted"/>
<evidence type="ECO:0000313" key="3">
    <source>
        <dbReference type="Proteomes" id="UP000694892"/>
    </source>
</evidence>
<keyword evidence="1" id="KW-0812">Transmembrane</keyword>
<sequence>MDNQLSKAEQLEKCKKSFEQLRAELQAQEMSDFVWLFVFFILVALIFGLVQAIWDVRKKPKSIKDTTKTL</sequence>
<accession>A0A974D3Y9</accession>
<reference evidence="3" key="1">
    <citation type="journal article" date="2016" name="Nature">
        <title>Genome evolution in the allotetraploid frog Xenopus laevis.</title>
        <authorList>
            <person name="Session A.M."/>
            <person name="Uno Y."/>
            <person name="Kwon T."/>
            <person name="Chapman J.A."/>
            <person name="Toyoda A."/>
            <person name="Takahashi S."/>
            <person name="Fukui A."/>
            <person name="Hikosaka A."/>
            <person name="Suzuki A."/>
            <person name="Kondo M."/>
            <person name="van Heeringen S.J."/>
            <person name="Quigley I."/>
            <person name="Heinz S."/>
            <person name="Ogino H."/>
            <person name="Ochi H."/>
            <person name="Hellsten U."/>
            <person name="Lyons J.B."/>
            <person name="Simakov O."/>
            <person name="Putnam N."/>
            <person name="Stites J."/>
            <person name="Kuroki Y."/>
            <person name="Tanaka T."/>
            <person name="Michiue T."/>
            <person name="Watanabe M."/>
            <person name="Bogdanovic O."/>
            <person name="Lister R."/>
            <person name="Georgiou G."/>
            <person name="Paranjpe S.S."/>
            <person name="van Kruijsbergen I."/>
            <person name="Shu S."/>
            <person name="Carlson J."/>
            <person name="Kinoshita T."/>
            <person name="Ohta Y."/>
            <person name="Mawaribuchi S."/>
            <person name="Jenkins J."/>
            <person name="Grimwood J."/>
            <person name="Schmutz J."/>
            <person name="Mitros T."/>
            <person name="Mozaffari S.V."/>
            <person name="Suzuki Y."/>
            <person name="Haramoto Y."/>
            <person name="Yamamoto T.S."/>
            <person name="Takagi C."/>
            <person name="Heald R."/>
            <person name="Miller K."/>
            <person name="Haudenschild C."/>
            <person name="Kitzman J."/>
            <person name="Nakayama T."/>
            <person name="Izutsu Y."/>
            <person name="Robert J."/>
            <person name="Fortriede J."/>
            <person name="Burns K."/>
            <person name="Lotay V."/>
            <person name="Karimi K."/>
            <person name="Yasuoka Y."/>
            <person name="Dichmann D.S."/>
            <person name="Flajnik M.F."/>
            <person name="Houston D.W."/>
            <person name="Shendure J."/>
            <person name="DuPasquier L."/>
            <person name="Vize P.D."/>
            <person name="Zorn A.M."/>
            <person name="Ito M."/>
            <person name="Marcotte E.M."/>
            <person name="Wallingford J.B."/>
            <person name="Ito Y."/>
            <person name="Asashima M."/>
            <person name="Ueno N."/>
            <person name="Matsuda Y."/>
            <person name="Veenstra G.J."/>
            <person name="Fujiyama A."/>
            <person name="Harland R.M."/>
            <person name="Taira M."/>
            <person name="Rokhsar D.S."/>
        </authorList>
    </citation>
    <scope>NUCLEOTIDE SEQUENCE [LARGE SCALE GENOMIC DNA]</scope>
    <source>
        <strain evidence="3">J</strain>
    </source>
</reference>
<dbReference type="AlphaFoldDB" id="A0A974D3Y9"/>